<name>A0A8H5ZWF4_PETAA</name>
<organism evidence="1 2">
    <name type="scientific">Petromyces alliaceus</name>
    <name type="common">Aspergillus alliaceus</name>
    <dbReference type="NCBI Taxonomy" id="209559"/>
    <lineage>
        <taxon>Eukaryota</taxon>
        <taxon>Fungi</taxon>
        <taxon>Dikarya</taxon>
        <taxon>Ascomycota</taxon>
        <taxon>Pezizomycotina</taxon>
        <taxon>Eurotiomycetes</taxon>
        <taxon>Eurotiomycetidae</taxon>
        <taxon>Eurotiales</taxon>
        <taxon>Aspergillaceae</taxon>
        <taxon>Aspergillus</taxon>
        <taxon>Aspergillus subgen. Circumdati</taxon>
    </lineage>
</organism>
<gene>
    <name evidence="1" type="ORF">ETB97_008857</name>
</gene>
<proteinExistence type="predicted"/>
<protein>
    <submittedName>
        <fullName evidence="1">Uncharacterized protein</fullName>
    </submittedName>
</protein>
<dbReference type="Gene3D" id="3.40.50.1580">
    <property type="entry name" value="Nucleoside phosphorylase domain"/>
    <property type="match status" value="1"/>
</dbReference>
<evidence type="ECO:0000313" key="2">
    <source>
        <dbReference type="Proteomes" id="UP000541154"/>
    </source>
</evidence>
<dbReference type="PANTHER" id="PTHR46082:SF11">
    <property type="entry name" value="AAA+ ATPASE DOMAIN-CONTAINING PROTEIN-RELATED"/>
    <property type="match status" value="1"/>
</dbReference>
<dbReference type="PANTHER" id="PTHR46082">
    <property type="entry name" value="ATP/GTP-BINDING PROTEIN-RELATED"/>
    <property type="match status" value="1"/>
</dbReference>
<dbReference type="Proteomes" id="UP000541154">
    <property type="component" value="Unassembled WGS sequence"/>
</dbReference>
<dbReference type="GO" id="GO:0003824">
    <property type="term" value="F:catalytic activity"/>
    <property type="evidence" value="ECO:0007669"/>
    <property type="project" value="InterPro"/>
</dbReference>
<evidence type="ECO:0000313" key="1">
    <source>
        <dbReference type="EMBL" id="KAF5855634.1"/>
    </source>
</evidence>
<dbReference type="SUPFAM" id="SSF53167">
    <property type="entry name" value="Purine and uridine phosphorylases"/>
    <property type="match status" value="1"/>
</dbReference>
<reference evidence="1 2" key="1">
    <citation type="submission" date="2019-04" db="EMBL/GenBank/DDBJ databases">
        <title>Aspergillus burnettii sp. nov., novel species from soil in southeast Queensland.</title>
        <authorList>
            <person name="Gilchrist C.L.M."/>
            <person name="Pitt J.I."/>
            <person name="Lange L."/>
            <person name="Lacey H.J."/>
            <person name="Vuong D."/>
            <person name="Midgley D.J."/>
            <person name="Greenfield P."/>
            <person name="Bradbury M."/>
            <person name="Lacey E."/>
            <person name="Busk P.K."/>
            <person name="Pilgaard B."/>
            <person name="Chooi Y.H."/>
            <person name="Piggott A.M."/>
        </authorList>
    </citation>
    <scope>NUCLEOTIDE SEQUENCE [LARGE SCALE GENOMIC DNA]</scope>
    <source>
        <strain evidence="1 2">FRR 5400</strain>
    </source>
</reference>
<sequence length="152" mass="16828">MAAEVLRDLPNLEMGISVGIAGGLPSSTREIRLGNVVVAIPEGDCLGVVGYDLGKANEDDTFELKHWQNATHPPLLSVIKLICTQNDSRFLRHLQVQDELPDFRRPGSPGDQLTLHYGTIFSGNSAIKSEKRRGGMQEKYGASRRKWKRRGC</sequence>
<dbReference type="InterPro" id="IPR035994">
    <property type="entry name" value="Nucleoside_phosphorylase_sf"/>
</dbReference>
<comment type="caution">
    <text evidence="1">The sequence shown here is derived from an EMBL/GenBank/DDBJ whole genome shotgun (WGS) entry which is preliminary data.</text>
</comment>
<keyword evidence="2" id="KW-1185">Reference proteome</keyword>
<dbReference type="AlphaFoldDB" id="A0A8H5ZWF4"/>
<dbReference type="GO" id="GO:0009116">
    <property type="term" value="P:nucleoside metabolic process"/>
    <property type="evidence" value="ECO:0007669"/>
    <property type="project" value="InterPro"/>
</dbReference>
<dbReference type="InterPro" id="IPR053137">
    <property type="entry name" value="NLR-like"/>
</dbReference>
<accession>A0A8H5ZWF4</accession>
<dbReference type="EMBL" id="SPNV01000405">
    <property type="protein sequence ID" value="KAF5855634.1"/>
    <property type="molecule type" value="Genomic_DNA"/>
</dbReference>